<dbReference type="CDD" id="cd22584">
    <property type="entry name" value="Rcat_RBR_unk"/>
    <property type="match status" value="1"/>
</dbReference>
<comment type="pathway">
    <text evidence="4">Protein modification; protein ubiquitination.</text>
</comment>
<dbReference type="OrthoDB" id="9977870at2759"/>
<dbReference type="Proteomes" id="UP000504610">
    <property type="component" value="Chromosome 2"/>
</dbReference>
<dbReference type="PANTHER" id="PTHR11685">
    <property type="entry name" value="RBR FAMILY RING FINGER AND IBR DOMAIN-CONTAINING"/>
    <property type="match status" value="1"/>
</dbReference>
<protein>
    <recommendedName>
        <fullName evidence="6">RBR-type E3 ubiquitin transferase</fullName>
        <ecNumber evidence="6">2.3.2.31</ecNumber>
    </recommendedName>
</protein>
<keyword evidence="10 13" id="KW-0863">Zinc-finger</keyword>
<sequence>MERRGSDSNNARRFQTEEPLSSRSRTPHQQQQQPSAPAAAWRGSAPGGVSRNARRGGNGKTHVAAAGGARGGERRNPNAKVGNFRNEYVYVPKRPSPPVVSSAKSGGEGGSTVEAVTGKFSGDVLYRLYFKGLVSEESVTGKGKMMADVAAGFGVAICDQRDTLLFELKGELVGRDTSRQGAEIKALTHGLTEASKLGIKRVAVFCDFYPIFQYVKGNWVPKQKKISMLMEDLQKIRQQFSFVQPVLVSGNEVKFAYKLARESILPRGAARQAKVAWKEECLICYSEFDLERMFSVGKCRHRFCFHCVKQHVEVKLLHGTVPNCPHDGCKSEMVMDACRRLLTPKLSEMWKQRIKDNAIPVAERVYCPYPRCSALMSKTKITESAKSLLSVYPESGVRRCVECRGLFCVDCKVQWHGKVSCTEYKKLHPNPPADDVKLNSLANNKTWCQCDKCQHVIELTQGCNHITCRCGFEFCYNCGGEWNKETGTCAKHCPTLEEACFTRQVCVGTNNYYDYDDEEDYEEDYDSDYDVDDEDSDYGFGDFPFGFGQKNMNDANPEDSFDPFSELPPGVPRSHRMLEYKALHHMLNPGVEFASEDCPYFGKYGKYATFYDSDGYEYDDYSNPFHPDYD</sequence>
<evidence type="ECO:0000256" key="7">
    <source>
        <dbReference type="ARBA" id="ARBA00022679"/>
    </source>
</evidence>
<dbReference type="UniPathway" id="UPA00143"/>
<dbReference type="InterPro" id="IPR002156">
    <property type="entry name" value="RNaseH_domain"/>
</dbReference>
<dbReference type="PROSITE" id="PS50089">
    <property type="entry name" value="ZF_RING_2"/>
    <property type="match status" value="1"/>
</dbReference>
<dbReference type="RefSeq" id="XP_018474834.1">
    <property type="nucleotide sequence ID" value="XM_018619332.2"/>
</dbReference>
<dbReference type="SMART" id="SM00647">
    <property type="entry name" value="IBR"/>
    <property type="match status" value="2"/>
</dbReference>
<reference evidence="18" key="2">
    <citation type="submission" date="2025-08" db="UniProtKB">
        <authorList>
            <consortium name="RefSeq"/>
        </authorList>
    </citation>
    <scope>IDENTIFICATION</scope>
    <source>
        <tissue evidence="18">Leaf</tissue>
    </source>
</reference>
<accession>A0A6J0MRR2</accession>
<comment type="catalytic activity">
    <reaction evidence="1">
        <text>[E2 ubiquitin-conjugating enzyme]-S-ubiquitinyl-L-cysteine + [acceptor protein]-L-lysine = [E2 ubiquitin-conjugating enzyme]-L-cysteine + [acceptor protein]-N(6)-ubiquitinyl-L-lysine.</text>
        <dbReference type="EC" id="2.3.2.31"/>
    </reaction>
</comment>
<dbReference type="PROSITE" id="PS51873">
    <property type="entry name" value="TRIAD"/>
    <property type="match status" value="1"/>
</dbReference>
<dbReference type="Gene3D" id="1.20.120.1750">
    <property type="match status" value="1"/>
</dbReference>
<evidence type="ECO:0000256" key="5">
    <source>
        <dbReference type="ARBA" id="ARBA00005884"/>
    </source>
</evidence>
<dbReference type="FunFam" id="3.30.420.10:FF:000076">
    <property type="entry name" value="RBR-type E3 ubiquitin transferase"/>
    <property type="match status" value="1"/>
</dbReference>
<dbReference type="GO" id="GO:0008270">
    <property type="term" value="F:zinc ion binding"/>
    <property type="evidence" value="ECO:0007669"/>
    <property type="project" value="UniProtKB-KW"/>
</dbReference>
<dbReference type="InterPro" id="IPR013083">
    <property type="entry name" value="Znf_RING/FYVE/PHD"/>
</dbReference>
<dbReference type="SUPFAM" id="SSF57850">
    <property type="entry name" value="RING/U-box"/>
    <property type="match status" value="2"/>
</dbReference>
<evidence type="ECO:0000256" key="4">
    <source>
        <dbReference type="ARBA" id="ARBA00004906"/>
    </source>
</evidence>
<dbReference type="GO" id="GO:0016567">
    <property type="term" value="P:protein ubiquitination"/>
    <property type="evidence" value="ECO:0007669"/>
    <property type="project" value="UniProtKB-UniPathway"/>
</dbReference>
<dbReference type="AlphaFoldDB" id="A0A6J0MRR2"/>
<evidence type="ECO:0000259" key="15">
    <source>
        <dbReference type="PROSITE" id="PS50089"/>
    </source>
</evidence>
<gene>
    <name evidence="18" type="primary">LOC108846123</name>
</gene>
<dbReference type="EC" id="2.3.2.31" evidence="6"/>
<evidence type="ECO:0000256" key="9">
    <source>
        <dbReference type="ARBA" id="ARBA00022737"/>
    </source>
</evidence>
<dbReference type="FunFam" id="3.30.40.10:FF:000230">
    <property type="entry name" value="RBR-type E3 ubiquitin transferase"/>
    <property type="match status" value="1"/>
</dbReference>
<feature type="compositionally biased region" description="Low complexity" evidence="14">
    <location>
        <begin position="21"/>
        <end position="42"/>
    </location>
</feature>
<dbReference type="SUPFAM" id="SSF53098">
    <property type="entry name" value="Ribonuclease H-like"/>
    <property type="match status" value="1"/>
</dbReference>
<name>A0A6J0MRR2_RAPSA</name>
<organism evidence="17 18">
    <name type="scientific">Raphanus sativus</name>
    <name type="common">Radish</name>
    <name type="synonym">Raphanus raphanistrum var. sativus</name>
    <dbReference type="NCBI Taxonomy" id="3726"/>
    <lineage>
        <taxon>Eukaryota</taxon>
        <taxon>Viridiplantae</taxon>
        <taxon>Streptophyta</taxon>
        <taxon>Embryophyta</taxon>
        <taxon>Tracheophyta</taxon>
        <taxon>Spermatophyta</taxon>
        <taxon>Magnoliopsida</taxon>
        <taxon>eudicotyledons</taxon>
        <taxon>Gunneridae</taxon>
        <taxon>Pentapetalae</taxon>
        <taxon>rosids</taxon>
        <taxon>malvids</taxon>
        <taxon>Brassicales</taxon>
        <taxon>Brassicaceae</taxon>
        <taxon>Brassiceae</taxon>
        <taxon>Raphanus</taxon>
    </lineage>
</organism>
<evidence type="ECO:0000256" key="14">
    <source>
        <dbReference type="SAM" id="MobiDB-lite"/>
    </source>
</evidence>
<dbReference type="InterPro" id="IPR001841">
    <property type="entry name" value="Znf_RING"/>
</dbReference>
<comment type="similarity">
    <text evidence="5">Belongs to the RBR family. Ariadne subfamily.</text>
</comment>
<evidence type="ECO:0000256" key="8">
    <source>
        <dbReference type="ARBA" id="ARBA00022723"/>
    </source>
</evidence>
<dbReference type="GeneID" id="108846123"/>
<dbReference type="InterPro" id="IPR031127">
    <property type="entry name" value="E3_UB_ligase_RBR"/>
</dbReference>
<keyword evidence="12" id="KW-0862">Zinc</keyword>
<dbReference type="InterPro" id="IPR017907">
    <property type="entry name" value="Znf_RING_CS"/>
</dbReference>
<dbReference type="InterPro" id="IPR044066">
    <property type="entry name" value="TRIAD_supradom"/>
</dbReference>
<dbReference type="KEGG" id="rsz:108846123"/>
<evidence type="ECO:0000256" key="11">
    <source>
        <dbReference type="ARBA" id="ARBA00022786"/>
    </source>
</evidence>
<dbReference type="GO" id="GO:0004523">
    <property type="term" value="F:RNA-DNA hybrid ribonuclease activity"/>
    <property type="evidence" value="ECO:0007669"/>
    <property type="project" value="InterPro"/>
</dbReference>
<keyword evidence="9" id="KW-0677">Repeat</keyword>
<evidence type="ECO:0000313" key="17">
    <source>
        <dbReference type="Proteomes" id="UP000504610"/>
    </source>
</evidence>
<feature type="domain" description="RING-type" evidence="16">
    <location>
        <begin position="277"/>
        <end position="493"/>
    </location>
</feature>
<dbReference type="InterPro" id="IPR002867">
    <property type="entry name" value="IBR_dom"/>
</dbReference>
<dbReference type="Pfam" id="PF01485">
    <property type="entry name" value="IBR"/>
    <property type="match status" value="2"/>
</dbReference>
<dbReference type="Gene3D" id="3.30.420.10">
    <property type="entry name" value="Ribonuclease H-like superfamily/Ribonuclease H"/>
    <property type="match status" value="1"/>
</dbReference>
<evidence type="ECO:0000256" key="1">
    <source>
        <dbReference type="ARBA" id="ARBA00001798"/>
    </source>
</evidence>
<comment type="cofactor">
    <cofactor evidence="2">
        <name>Zn(2+)</name>
        <dbReference type="ChEBI" id="CHEBI:29105"/>
    </cofactor>
</comment>
<comment type="function">
    <text evidence="3">Might act as an E3 ubiquitin-protein ligase, or as part of E3 complex, which accepts ubiquitin from specific E2 ubiquitin-conjugating enzymes and then transfers it to substrates.</text>
</comment>
<evidence type="ECO:0000256" key="13">
    <source>
        <dbReference type="PROSITE-ProRule" id="PRU00175"/>
    </source>
</evidence>
<dbReference type="GO" id="GO:0061630">
    <property type="term" value="F:ubiquitin protein ligase activity"/>
    <property type="evidence" value="ECO:0007669"/>
    <property type="project" value="UniProtKB-EC"/>
</dbReference>
<evidence type="ECO:0000259" key="16">
    <source>
        <dbReference type="PROSITE" id="PS51873"/>
    </source>
</evidence>
<evidence type="ECO:0000256" key="2">
    <source>
        <dbReference type="ARBA" id="ARBA00001947"/>
    </source>
</evidence>
<dbReference type="InterPro" id="IPR012337">
    <property type="entry name" value="RNaseH-like_sf"/>
</dbReference>
<dbReference type="PROSITE" id="PS00518">
    <property type="entry name" value="ZF_RING_1"/>
    <property type="match status" value="1"/>
</dbReference>
<keyword evidence="11" id="KW-0833">Ubl conjugation pathway</keyword>
<feature type="domain" description="RING-type" evidence="15">
    <location>
        <begin position="281"/>
        <end position="327"/>
    </location>
</feature>
<evidence type="ECO:0000256" key="6">
    <source>
        <dbReference type="ARBA" id="ARBA00012251"/>
    </source>
</evidence>
<reference evidence="17" key="1">
    <citation type="journal article" date="2019" name="Database">
        <title>The radish genome database (RadishGD): an integrated information resource for radish genomics.</title>
        <authorList>
            <person name="Yu H.J."/>
            <person name="Baek S."/>
            <person name="Lee Y.J."/>
            <person name="Cho A."/>
            <person name="Mun J.H."/>
        </authorList>
    </citation>
    <scope>NUCLEOTIDE SEQUENCE [LARGE SCALE GENOMIC DNA]</scope>
    <source>
        <strain evidence="17">cv. WK10039</strain>
    </source>
</reference>
<keyword evidence="8" id="KW-0479">Metal-binding</keyword>
<proteinExistence type="inferred from homology"/>
<dbReference type="GO" id="GO:0003676">
    <property type="term" value="F:nucleic acid binding"/>
    <property type="evidence" value="ECO:0007669"/>
    <property type="project" value="InterPro"/>
</dbReference>
<evidence type="ECO:0000256" key="10">
    <source>
        <dbReference type="ARBA" id="ARBA00022771"/>
    </source>
</evidence>
<evidence type="ECO:0000256" key="3">
    <source>
        <dbReference type="ARBA" id="ARBA00003976"/>
    </source>
</evidence>
<dbReference type="Gene3D" id="3.30.40.10">
    <property type="entry name" value="Zinc/RING finger domain, C3HC4 (zinc finger)"/>
    <property type="match status" value="1"/>
</dbReference>
<feature type="region of interest" description="Disordered" evidence="14">
    <location>
        <begin position="1"/>
        <end position="81"/>
    </location>
</feature>
<evidence type="ECO:0000256" key="12">
    <source>
        <dbReference type="ARBA" id="ARBA00022833"/>
    </source>
</evidence>
<keyword evidence="7" id="KW-0808">Transferase</keyword>
<dbReference type="Pfam" id="PF13456">
    <property type="entry name" value="RVT_3"/>
    <property type="match status" value="1"/>
</dbReference>
<dbReference type="CDD" id="cd22582">
    <property type="entry name" value="BRcat_RBR_unk"/>
    <property type="match status" value="1"/>
</dbReference>
<evidence type="ECO:0000313" key="18">
    <source>
        <dbReference type="RefSeq" id="XP_018474834.1"/>
    </source>
</evidence>
<dbReference type="InterPro" id="IPR036397">
    <property type="entry name" value="RNaseH_sf"/>
</dbReference>
<keyword evidence="17" id="KW-1185">Reference proteome</keyword>